<dbReference type="InterPro" id="IPR027417">
    <property type="entry name" value="P-loop_NTPase"/>
</dbReference>
<keyword evidence="1" id="KW-0347">Helicase</keyword>
<dbReference type="EC" id="3.6.4.13" evidence="1"/>
<name>A0A645H423_9ZZZZ</name>
<keyword evidence="1" id="KW-0067">ATP-binding</keyword>
<dbReference type="GO" id="GO:0016787">
    <property type="term" value="F:hydrolase activity"/>
    <property type="evidence" value="ECO:0007669"/>
    <property type="project" value="UniProtKB-KW"/>
</dbReference>
<comment type="caution">
    <text evidence="1">The sequence shown here is derived from an EMBL/GenBank/DDBJ whole genome shotgun (WGS) entry which is preliminary data.</text>
</comment>
<keyword evidence="1" id="KW-0547">Nucleotide-binding</keyword>
<dbReference type="EMBL" id="VSSQ01085971">
    <property type="protein sequence ID" value="MPN33460.1"/>
    <property type="molecule type" value="Genomic_DNA"/>
</dbReference>
<accession>A0A645H423</accession>
<keyword evidence="1" id="KW-0378">Hydrolase</keyword>
<proteinExistence type="predicted"/>
<evidence type="ECO:0000313" key="1">
    <source>
        <dbReference type="EMBL" id="MPN33460.1"/>
    </source>
</evidence>
<protein>
    <submittedName>
        <fullName evidence="1">DEAD-box ATP-dependent RNA helicase CshA</fullName>
        <ecNumber evidence="1">3.6.4.13</ecNumber>
    </submittedName>
</protein>
<gene>
    <name evidence="1" type="primary">cshA_28</name>
    <name evidence="1" type="ORF">SDC9_180948</name>
</gene>
<sequence length="115" mass="13005">MHRIGRTGRIAKKGVAISFITPRDTEARRAVEELMGRKIALMAMPDEVEISDESTSYDQEEVKMKNVLVALPKRPEGGGAFHEKAAKNKKVNNKVRYKDKMMAKYGKPKTRGMKK</sequence>
<dbReference type="SUPFAM" id="SSF52540">
    <property type="entry name" value="P-loop containing nucleoside triphosphate hydrolases"/>
    <property type="match status" value="1"/>
</dbReference>
<dbReference type="AlphaFoldDB" id="A0A645H423"/>
<reference evidence="1" key="1">
    <citation type="submission" date="2019-08" db="EMBL/GenBank/DDBJ databases">
        <authorList>
            <person name="Kucharzyk K."/>
            <person name="Murdoch R.W."/>
            <person name="Higgins S."/>
            <person name="Loffler F."/>
        </authorList>
    </citation>
    <scope>NUCLEOTIDE SEQUENCE</scope>
</reference>
<dbReference type="GO" id="GO:0003724">
    <property type="term" value="F:RNA helicase activity"/>
    <property type="evidence" value="ECO:0007669"/>
    <property type="project" value="UniProtKB-EC"/>
</dbReference>
<organism evidence="1">
    <name type="scientific">bioreactor metagenome</name>
    <dbReference type="NCBI Taxonomy" id="1076179"/>
    <lineage>
        <taxon>unclassified sequences</taxon>
        <taxon>metagenomes</taxon>
        <taxon>ecological metagenomes</taxon>
    </lineage>
</organism>
<dbReference type="Gene3D" id="3.40.50.300">
    <property type="entry name" value="P-loop containing nucleotide triphosphate hydrolases"/>
    <property type="match status" value="1"/>
</dbReference>